<dbReference type="InterPro" id="IPR029024">
    <property type="entry name" value="TerB-like"/>
</dbReference>
<dbReference type="Gene3D" id="1.10.3680.10">
    <property type="entry name" value="TerB-like"/>
    <property type="match status" value="2"/>
</dbReference>
<dbReference type="InterPro" id="IPR017441">
    <property type="entry name" value="Protein_kinase_ATP_BS"/>
</dbReference>
<dbReference type="Proteomes" id="UP000237968">
    <property type="component" value="Unassembled WGS sequence"/>
</dbReference>
<protein>
    <submittedName>
        <fullName evidence="7">Serine/threonine-protein kinase Pkn1</fullName>
        <ecNumber evidence="7">2.7.11.1</ecNumber>
    </submittedName>
</protein>
<dbReference type="CDD" id="cd14014">
    <property type="entry name" value="STKc_PknB_like"/>
    <property type="match status" value="1"/>
</dbReference>
<gene>
    <name evidence="7" type="primary">pkn1_16</name>
    <name evidence="7" type="ORF">ENSA5_50120</name>
</gene>
<evidence type="ECO:0000256" key="3">
    <source>
        <dbReference type="ARBA" id="ARBA00022777"/>
    </source>
</evidence>
<comment type="caution">
    <text evidence="7">The sequence shown here is derived from an EMBL/GenBank/DDBJ whole genome shotgun (WGS) entry which is preliminary data.</text>
</comment>
<dbReference type="Pfam" id="PF05099">
    <property type="entry name" value="TerB"/>
    <property type="match status" value="2"/>
</dbReference>
<accession>A0A2S9XHF3</accession>
<dbReference type="PROSITE" id="PS00108">
    <property type="entry name" value="PROTEIN_KINASE_ST"/>
    <property type="match status" value="1"/>
</dbReference>
<dbReference type="EC" id="2.7.11.1" evidence="7"/>
<feature type="binding site" evidence="5">
    <location>
        <position position="67"/>
    </location>
    <ligand>
        <name>ATP</name>
        <dbReference type="ChEBI" id="CHEBI:30616"/>
    </ligand>
</feature>
<evidence type="ECO:0000313" key="8">
    <source>
        <dbReference type="Proteomes" id="UP000237968"/>
    </source>
</evidence>
<dbReference type="Pfam" id="PF00069">
    <property type="entry name" value="Pkinase"/>
    <property type="match status" value="1"/>
</dbReference>
<evidence type="ECO:0000256" key="5">
    <source>
        <dbReference type="PROSITE-ProRule" id="PRU10141"/>
    </source>
</evidence>
<proteinExistence type="predicted"/>
<dbReference type="EMBL" id="PVNK01000216">
    <property type="protein sequence ID" value="PRP92293.1"/>
    <property type="molecule type" value="Genomic_DNA"/>
</dbReference>
<keyword evidence="3 7" id="KW-0418">Kinase</keyword>
<evidence type="ECO:0000256" key="2">
    <source>
        <dbReference type="ARBA" id="ARBA00022741"/>
    </source>
</evidence>
<dbReference type="InterPro" id="IPR011009">
    <property type="entry name" value="Kinase-like_dom_sf"/>
</dbReference>
<keyword evidence="8" id="KW-1185">Reference proteome</keyword>
<dbReference type="AlphaFoldDB" id="A0A2S9XHF3"/>
<dbReference type="PANTHER" id="PTHR43289:SF6">
    <property type="entry name" value="SERINE_THREONINE-PROTEIN KINASE NEKL-3"/>
    <property type="match status" value="1"/>
</dbReference>
<name>A0A2S9XHF3_9BACT</name>
<reference evidence="7 8" key="1">
    <citation type="submission" date="2018-03" db="EMBL/GenBank/DDBJ databases">
        <title>Draft Genome Sequences of the Obligatory Marine Myxobacteria Enhygromyxa salina SWB005.</title>
        <authorList>
            <person name="Poehlein A."/>
            <person name="Moghaddam J.A."/>
            <person name="Harms H."/>
            <person name="Alanjari M."/>
            <person name="Koenig G.M."/>
            <person name="Daniel R."/>
            <person name="Schaeberle T.F."/>
        </authorList>
    </citation>
    <scope>NUCLEOTIDE SEQUENCE [LARGE SCALE GENOMIC DNA]</scope>
    <source>
        <strain evidence="7 8">SWB005</strain>
    </source>
</reference>
<keyword evidence="4 5" id="KW-0067">ATP-binding</keyword>
<evidence type="ECO:0000256" key="1">
    <source>
        <dbReference type="ARBA" id="ARBA00022679"/>
    </source>
</evidence>
<organism evidence="7 8">
    <name type="scientific">Enhygromyxa salina</name>
    <dbReference type="NCBI Taxonomy" id="215803"/>
    <lineage>
        <taxon>Bacteria</taxon>
        <taxon>Pseudomonadati</taxon>
        <taxon>Myxococcota</taxon>
        <taxon>Polyangia</taxon>
        <taxon>Nannocystales</taxon>
        <taxon>Nannocystaceae</taxon>
        <taxon>Enhygromyxa</taxon>
    </lineage>
</organism>
<evidence type="ECO:0000313" key="7">
    <source>
        <dbReference type="EMBL" id="PRP92293.1"/>
    </source>
</evidence>
<dbReference type="PROSITE" id="PS50011">
    <property type="entry name" value="PROTEIN_KINASE_DOM"/>
    <property type="match status" value="1"/>
</dbReference>
<dbReference type="Gene3D" id="3.30.200.20">
    <property type="entry name" value="Phosphorylase Kinase, domain 1"/>
    <property type="match status" value="1"/>
</dbReference>
<dbReference type="PANTHER" id="PTHR43289">
    <property type="entry name" value="MITOGEN-ACTIVATED PROTEIN KINASE KINASE KINASE 20-RELATED"/>
    <property type="match status" value="1"/>
</dbReference>
<keyword evidence="2 5" id="KW-0547">Nucleotide-binding</keyword>
<evidence type="ECO:0000256" key="4">
    <source>
        <dbReference type="ARBA" id="ARBA00022840"/>
    </source>
</evidence>
<dbReference type="Gene3D" id="1.10.510.10">
    <property type="entry name" value="Transferase(Phosphotransferase) domain 1"/>
    <property type="match status" value="1"/>
</dbReference>
<dbReference type="SMART" id="SM00220">
    <property type="entry name" value="S_TKc"/>
    <property type="match status" value="1"/>
</dbReference>
<dbReference type="CDD" id="cd07177">
    <property type="entry name" value="terB_like"/>
    <property type="match status" value="2"/>
</dbReference>
<sequence>MSSNEPPFDGPPLLTDTAGPPLLAPGELGLGSLLAGRYRIMGILGDGGMGSVYLAEHVTLGKLVAIKVLKPELTHDASLVERFFREARATAAIEHENIVEILDFGQTPEHAFFAMEALEGCELADIVGHGRAIGWARAKPIIVQIARGLAAAHRAGIVHRDMKPGNVFLIARAGTADFVKVLDFGIAKIDDGVKLTQAGMVFGTASYMAPEQAAGSVVDGRGDLYALGCMVFEMLTGRVPFPGDNFMKVIGQHIGEPPPRLRDVAPQLDVPAHVIDKLEALVAKALAKYPHERHADMVEFERAVIELDGTLPPSLDHGAPLPAPLAGPPRVALPGTPPADSTVMMPGMGGAAISDLDQQTLAPIAYLFVAFAHGTDGVLTNAEMRTLADRLRRWAPQVGLDGIGHVLREAVSSYGGSGSNFGSKSGSKSGELAQVRAQLVASFPPANLTQLLVDLREIASADGQVSDAEQRFIAETARAFGLEGDNRLSSLAFMYLALGSVTEGTVAPTEMKVLGEQLRQWAPGASINETAAALREAVAEYKRLPGVEARLARAHAAAETLRRSTDAETLRRVLADLWRIAGADGHISPEEQRFIMGMVERFGAN</sequence>
<dbReference type="SUPFAM" id="SSF158682">
    <property type="entry name" value="TerB-like"/>
    <property type="match status" value="2"/>
</dbReference>
<keyword evidence="1 7" id="KW-0808">Transferase</keyword>
<evidence type="ECO:0000259" key="6">
    <source>
        <dbReference type="PROSITE" id="PS50011"/>
    </source>
</evidence>
<feature type="domain" description="Protein kinase" evidence="6">
    <location>
        <begin position="38"/>
        <end position="305"/>
    </location>
</feature>
<dbReference type="GO" id="GO:0005524">
    <property type="term" value="F:ATP binding"/>
    <property type="evidence" value="ECO:0007669"/>
    <property type="project" value="UniProtKB-UniRule"/>
</dbReference>
<dbReference type="InterPro" id="IPR007791">
    <property type="entry name" value="DjlA_N"/>
</dbReference>
<dbReference type="PROSITE" id="PS00107">
    <property type="entry name" value="PROTEIN_KINASE_ATP"/>
    <property type="match status" value="1"/>
</dbReference>
<dbReference type="GO" id="GO:0004674">
    <property type="term" value="F:protein serine/threonine kinase activity"/>
    <property type="evidence" value="ECO:0007669"/>
    <property type="project" value="UniProtKB-EC"/>
</dbReference>
<dbReference type="InterPro" id="IPR008271">
    <property type="entry name" value="Ser/Thr_kinase_AS"/>
</dbReference>
<dbReference type="SUPFAM" id="SSF56112">
    <property type="entry name" value="Protein kinase-like (PK-like)"/>
    <property type="match status" value="1"/>
</dbReference>
<dbReference type="InterPro" id="IPR000719">
    <property type="entry name" value="Prot_kinase_dom"/>
</dbReference>